<sequence length="137" mass="15025">MGNSPRFSTPGYPQSNGLVEKFVLGVMGFYRAYIPNYAEISTPLTEVTSLATPNANLPFQVHCDASDYGVGCCLTQQDAEGIYGPIAFATQKFIATQKNWASIEKEACEVLYGLISLTNGFTVPRWRSFLIIILLST</sequence>
<dbReference type="Gene3D" id="3.30.70.270">
    <property type="match status" value="1"/>
</dbReference>
<dbReference type="InterPro" id="IPR041577">
    <property type="entry name" value="RT_RNaseH_2"/>
</dbReference>
<evidence type="ECO:0000259" key="1">
    <source>
        <dbReference type="Pfam" id="PF17919"/>
    </source>
</evidence>
<reference evidence="2" key="1">
    <citation type="submission" date="2020-08" db="EMBL/GenBank/DDBJ databases">
        <title>Multicomponent nature underlies the extraordinary mechanical properties of spider dragline silk.</title>
        <authorList>
            <person name="Kono N."/>
            <person name="Nakamura H."/>
            <person name="Mori M."/>
            <person name="Yoshida Y."/>
            <person name="Ohtoshi R."/>
            <person name="Malay A.D."/>
            <person name="Moran D.A.P."/>
            <person name="Tomita M."/>
            <person name="Numata K."/>
            <person name="Arakawa K."/>
        </authorList>
    </citation>
    <scope>NUCLEOTIDE SEQUENCE</scope>
</reference>
<dbReference type="PANTHER" id="PTHR34072">
    <property type="entry name" value="ENZYMATIC POLYPROTEIN-RELATED"/>
    <property type="match status" value="1"/>
</dbReference>
<keyword evidence="3" id="KW-1185">Reference proteome</keyword>
<evidence type="ECO:0000313" key="3">
    <source>
        <dbReference type="Proteomes" id="UP000887013"/>
    </source>
</evidence>
<gene>
    <name evidence="2" type="primary">X975_00807</name>
    <name evidence="2" type="ORF">NPIL_264271</name>
</gene>
<dbReference type="GO" id="GO:0071897">
    <property type="term" value="P:DNA biosynthetic process"/>
    <property type="evidence" value="ECO:0007669"/>
    <property type="project" value="UniProtKB-ARBA"/>
</dbReference>
<dbReference type="InterPro" id="IPR043128">
    <property type="entry name" value="Rev_trsase/Diguanyl_cyclase"/>
</dbReference>
<dbReference type="Pfam" id="PF17919">
    <property type="entry name" value="RT_RNaseH_2"/>
    <property type="match status" value="1"/>
</dbReference>
<dbReference type="InterPro" id="IPR043502">
    <property type="entry name" value="DNA/RNA_pol_sf"/>
</dbReference>
<name>A0A8X6U7N4_NEPPI</name>
<comment type="caution">
    <text evidence="2">The sequence shown here is derived from an EMBL/GenBank/DDBJ whole genome shotgun (WGS) entry which is preliminary data.</text>
</comment>
<dbReference type="Proteomes" id="UP000887013">
    <property type="component" value="Unassembled WGS sequence"/>
</dbReference>
<dbReference type="SUPFAM" id="SSF56672">
    <property type="entry name" value="DNA/RNA polymerases"/>
    <property type="match status" value="1"/>
</dbReference>
<evidence type="ECO:0000313" key="2">
    <source>
        <dbReference type="EMBL" id="GFU00584.1"/>
    </source>
</evidence>
<protein>
    <submittedName>
        <fullName evidence="2">Retrovirus-related Pol polyprotein from transposon opus</fullName>
    </submittedName>
</protein>
<dbReference type="OrthoDB" id="427924at2759"/>
<organism evidence="2 3">
    <name type="scientific">Nephila pilipes</name>
    <name type="common">Giant wood spider</name>
    <name type="synonym">Nephila maculata</name>
    <dbReference type="NCBI Taxonomy" id="299642"/>
    <lineage>
        <taxon>Eukaryota</taxon>
        <taxon>Metazoa</taxon>
        <taxon>Ecdysozoa</taxon>
        <taxon>Arthropoda</taxon>
        <taxon>Chelicerata</taxon>
        <taxon>Arachnida</taxon>
        <taxon>Araneae</taxon>
        <taxon>Araneomorphae</taxon>
        <taxon>Entelegynae</taxon>
        <taxon>Araneoidea</taxon>
        <taxon>Nephilidae</taxon>
        <taxon>Nephila</taxon>
    </lineage>
</organism>
<feature type="domain" description="Reverse transcriptase/retrotransposon-derived protein RNase H-like" evidence="1">
    <location>
        <begin position="38"/>
        <end position="114"/>
    </location>
</feature>
<proteinExistence type="predicted"/>
<accession>A0A8X6U7N4</accession>
<dbReference type="EMBL" id="BMAW01076232">
    <property type="protein sequence ID" value="GFU00584.1"/>
    <property type="molecule type" value="Genomic_DNA"/>
</dbReference>
<dbReference type="AlphaFoldDB" id="A0A8X6U7N4"/>